<evidence type="ECO:0000313" key="3">
    <source>
        <dbReference type="Proteomes" id="UP000215914"/>
    </source>
</evidence>
<dbReference type="InterPro" id="IPR006566">
    <property type="entry name" value="FBD"/>
</dbReference>
<proteinExistence type="predicted"/>
<keyword evidence="3" id="KW-1185">Reference proteome</keyword>
<evidence type="ECO:0000313" key="2">
    <source>
        <dbReference type="EMBL" id="OTF88030.1"/>
    </source>
</evidence>
<protein>
    <submittedName>
        <fullName evidence="2">Putative F-box domain, FBD domain, Leucine-rich repeat domain, L domain-like protein</fullName>
    </submittedName>
</protein>
<dbReference type="InterPro" id="IPR032675">
    <property type="entry name" value="LRR_dom_sf"/>
</dbReference>
<dbReference type="InParanoid" id="A0A251RUW4"/>
<dbReference type="AlphaFoldDB" id="A0A251RUW4"/>
<dbReference type="PANTHER" id="PTHR31639:SF326">
    <property type="entry name" value="F-BOX DOMAIN, FBD DOMAIN, F-BOX-LIKE DOMAIN SUPERFAMILY PROTEIN"/>
    <property type="match status" value="1"/>
</dbReference>
<gene>
    <name evidence="2" type="ORF">HannXRQ_Chr17g0568551</name>
</gene>
<dbReference type="Pfam" id="PF00646">
    <property type="entry name" value="F-box"/>
    <property type="match status" value="1"/>
</dbReference>
<dbReference type="EMBL" id="CM007906">
    <property type="protein sequence ID" value="OTF88030.1"/>
    <property type="molecule type" value="Genomic_DNA"/>
</dbReference>
<dbReference type="InterPro" id="IPR055411">
    <property type="entry name" value="LRR_FXL15/At3g58940/PEG3-like"/>
</dbReference>
<dbReference type="InterPro" id="IPR036047">
    <property type="entry name" value="F-box-like_dom_sf"/>
</dbReference>
<organism evidence="2 3">
    <name type="scientific">Helianthus annuus</name>
    <name type="common">Common sunflower</name>
    <dbReference type="NCBI Taxonomy" id="4232"/>
    <lineage>
        <taxon>Eukaryota</taxon>
        <taxon>Viridiplantae</taxon>
        <taxon>Streptophyta</taxon>
        <taxon>Embryophyta</taxon>
        <taxon>Tracheophyta</taxon>
        <taxon>Spermatophyta</taxon>
        <taxon>Magnoliopsida</taxon>
        <taxon>eudicotyledons</taxon>
        <taxon>Gunneridae</taxon>
        <taxon>Pentapetalae</taxon>
        <taxon>asterids</taxon>
        <taxon>campanulids</taxon>
        <taxon>Asterales</taxon>
        <taxon>Asteraceae</taxon>
        <taxon>Asteroideae</taxon>
        <taxon>Heliantheae alliance</taxon>
        <taxon>Heliantheae</taxon>
        <taxon>Helianthus</taxon>
    </lineage>
</organism>
<dbReference type="Gene3D" id="3.80.10.10">
    <property type="entry name" value="Ribonuclease Inhibitor"/>
    <property type="match status" value="1"/>
</dbReference>
<dbReference type="SMART" id="SM00579">
    <property type="entry name" value="FBD"/>
    <property type="match status" value="1"/>
</dbReference>
<reference evidence="3" key="1">
    <citation type="journal article" date="2017" name="Nature">
        <title>The sunflower genome provides insights into oil metabolism, flowering and Asterid evolution.</title>
        <authorList>
            <person name="Badouin H."/>
            <person name="Gouzy J."/>
            <person name="Grassa C.J."/>
            <person name="Murat F."/>
            <person name="Staton S.E."/>
            <person name="Cottret L."/>
            <person name="Lelandais-Briere C."/>
            <person name="Owens G.L."/>
            <person name="Carrere S."/>
            <person name="Mayjonade B."/>
            <person name="Legrand L."/>
            <person name="Gill N."/>
            <person name="Kane N.C."/>
            <person name="Bowers J.E."/>
            <person name="Hubner S."/>
            <person name="Bellec A."/>
            <person name="Berard A."/>
            <person name="Berges H."/>
            <person name="Blanchet N."/>
            <person name="Boniface M.C."/>
            <person name="Brunel D."/>
            <person name="Catrice O."/>
            <person name="Chaidir N."/>
            <person name="Claudel C."/>
            <person name="Donnadieu C."/>
            <person name="Faraut T."/>
            <person name="Fievet G."/>
            <person name="Helmstetter N."/>
            <person name="King M."/>
            <person name="Knapp S.J."/>
            <person name="Lai Z."/>
            <person name="Le Paslier M.C."/>
            <person name="Lippi Y."/>
            <person name="Lorenzon L."/>
            <person name="Mandel J.R."/>
            <person name="Marage G."/>
            <person name="Marchand G."/>
            <person name="Marquand E."/>
            <person name="Bret-Mestries E."/>
            <person name="Morien E."/>
            <person name="Nambeesan S."/>
            <person name="Nguyen T."/>
            <person name="Pegot-Espagnet P."/>
            <person name="Pouilly N."/>
            <person name="Raftis F."/>
            <person name="Sallet E."/>
            <person name="Schiex T."/>
            <person name="Thomas J."/>
            <person name="Vandecasteele C."/>
            <person name="Vares D."/>
            <person name="Vear F."/>
            <person name="Vautrin S."/>
            <person name="Crespi M."/>
            <person name="Mangin B."/>
            <person name="Burke J.M."/>
            <person name="Salse J."/>
            <person name="Munos S."/>
            <person name="Vincourt P."/>
            <person name="Rieseberg L.H."/>
            <person name="Langlade N.B."/>
        </authorList>
    </citation>
    <scope>NUCLEOTIDE SEQUENCE [LARGE SCALE GENOMIC DNA]</scope>
    <source>
        <strain evidence="3">cv. SF193</strain>
    </source>
</reference>
<accession>A0A251RUW4</accession>
<evidence type="ECO:0000259" key="1">
    <source>
        <dbReference type="SMART" id="SM00579"/>
    </source>
</evidence>
<dbReference type="SUPFAM" id="SSF81383">
    <property type="entry name" value="F-box domain"/>
    <property type="match status" value="1"/>
</dbReference>
<name>A0A251RUW4_HELAN</name>
<dbReference type="SUPFAM" id="SSF52047">
    <property type="entry name" value="RNI-like"/>
    <property type="match status" value="1"/>
</dbReference>
<dbReference type="OMA" id="INNERGD"/>
<dbReference type="InterPro" id="IPR001810">
    <property type="entry name" value="F-box_dom"/>
</dbReference>
<sequence>MLEPNGFYCVSTIQKSPRIQGSWCHAAMSGVMSNNSTMEVQDLPSETTSTSLPPNIIQTILTLMPMRDAFRTSILSHNWRNQCLNIPKLMFDDAVFQGPSCKNGSMRWKLLYIVYPILLLHQGPILEFSLCISQLISCCEIDQIILHLSRIASLKKLTLCIESGDDHKLLPAFFNLQKLTVLKLQKCVFQPPVTFKGFSRLVRLSFNNVSITAEVFLRFISNCPKLKDFTLIGDEKHLMGRWNSDFVELFECLPLVERLCMSWYPIKCFATGVMPHKLPTSLVHMKYLHLKGLFFARAIDLRSTLLLVTSSPNIETIILEMQYDQYAALTPTAMNLIDQQDYSYVVLHHLRLISITNFDNMKTGMDFVKLILAKSPMLKIVDIMIDKRVAIHGEVKMLKELLQYPRASTRAEIRVQRP</sequence>
<dbReference type="PANTHER" id="PTHR31639">
    <property type="entry name" value="F-BOX PROTEIN-LIKE"/>
    <property type="match status" value="1"/>
</dbReference>
<dbReference type="Pfam" id="PF24758">
    <property type="entry name" value="LRR_At5g56370"/>
    <property type="match status" value="1"/>
</dbReference>
<dbReference type="Proteomes" id="UP000215914">
    <property type="component" value="Chromosome 17"/>
</dbReference>
<feature type="domain" description="FBD" evidence="1">
    <location>
        <begin position="343"/>
        <end position="416"/>
    </location>
</feature>